<feature type="region of interest" description="Disordered" evidence="1">
    <location>
        <begin position="1"/>
        <end position="23"/>
    </location>
</feature>
<accession>A0A5J6QVW0</accession>
<evidence type="ECO:0000256" key="1">
    <source>
        <dbReference type="SAM" id="MobiDB-lite"/>
    </source>
</evidence>
<evidence type="ECO:0000313" key="3">
    <source>
        <dbReference type="Proteomes" id="UP000327179"/>
    </source>
</evidence>
<keyword evidence="3" id="KW-1185">Reference proteome</keyword>
<dbReference type="AlphaFoldDB" id="A0A5J6QVW0"/>
<proteinExistence type="predicted"/>
<protein>
    <recommendedName>
        <fullName evidence="4">Peptidase C39-like domain-containing protein</fullName>
    </recommendedName>
</protein>
<evidence type="ECO:0008006" key="4">
    <source>
        <dbReference type="Google" id="ProtNLM"/>
    </source>
</evidence>
<dbReference type="EMBL" id="CP043311">
    <property type="protein sequence ID" value="QEY64976.1"/>
    <property type="molecule type" value="Genomic_DNA"/>
</dbReference>
<reference evidence="2 3" key="1">
    <citation type="submission" date="2019-08" db="EMBL/GenBank/DDBJ databases">
        <title>Whole-genome Sequencing of e-waste polymer degrading bacterium Pseudomonas sp. strain PE08.</title>
        <authorList>
            <person name="Kirdat K."/>
            <person name="Debbarma P."/>
            <person name="Narawade N."/>
            <person name="Suyal D."/>
            <person name="Thorat V."/>
            <person name="Shouche Y."/>
            <person name="Goel R."/>
            <person name="Yadav A."/>
        </authorList>
    </citation>
    <scope>NUCLEOTIDE SEQUENCE [LARGE SCALE GENOMIC DNA]</scope>
    <source>
        <strain evidence="2 3">PE08</strain>
    </source>
</reference>
<dbReference type="RefSeq" id="WP_151137105.1">
    <property type="nucleotide sequence ID" value="NZ_CP043311.1"/>
</dbReference>
<gene>
    <name evidence="2" type="ORF">FXN65_24015</name>
</gene>
<sequence length="224" mass="24667">MNTMHVSPLLTVSPEGPRSSKTGDQIHLRQGELDGACGPYCIISALIALGLMRRSNVLENMATWKGSTREGRFRDALYAFGVWSNEGTNGNDLLWLTDFYKRKGLEAFHVVGTKSEVFETVCDSFEIEEIPLVGVEWKGGGGHWMLVVGYQGVVKDGHTQLTHLLCLDPGQESPRASLWNAVIEVFDGSGGSVNQGRFSSNFWDMRGDLIKCQIKDTVSLSLPD</sequence>
<dbReference type="KEGG" id="plal:FXN65_24015"/>
<organism evidence="2 3">
    <name type="scientific">Metapseudomonas lalkuanensis</name>
    <dbReference type="NCBI Taxonomy" id="2604832"/>
    <lineage>
        <taxon>Bacteria</taxon>
        <taxon>Pseudomonadati</taxon>
        <taxon>Pseudomonadota</taxon>
        <taxon>Gammaproteobacteria</taxon>
        <taxon>Pseudomonadales</taxon>
        <taxon>Pseudomonadaceae</taxon>
        <taxon>Metapseudomonas</taxon>
    </lineage>
</organism>
<evidence type="ECO:0000313" key="2">
    <source>
        <dbReference type="EMBL" id="QEY64976.1"/>
    </source>
</evidence>
<name>A0A5J6QVW0_9GAMM</name>
<dbReference type="Proteomes" id="UP000327179">
    <property type="component" value="Chromosome"/>
</dbReference>